<dbReference type="GO" id="GO:0047420">
    <property type="term" value="F:N-acyl-D-amino-acid deacylase activity"/>
    <property type="evidence" value="ECO:0007669"/>
    <property type="project" value="UniProtKB-EC"/>
</dbReference>
<sequence length="477" mass="51831">MLGQSELNILVDPRLPSKIFQGITTEITGEGDSVAPLNAAMIAADHDEYQHLGITPDWTTLRQYFARLESQGMGINLASYVGATGVRHIVLGEADVAPTPEQLDQMRALVRQAMLDGAVGLSTSLQYAPAPYAKTPELIALATEAGKFGGIYATHVRSESDAILPAIDEAATIGREAHTSVEIWHLKAAGRVNWGRMPEIVARIDSYRAQGLDIAADTYAYTAWGNPFSAFIPPWAHEGGNAKLLERLKDPATRARIRADLLNPHSNWDNEWQEVPGPQDILITGVQNPDLKPLLGKRLSEVAALWHEDPIDALCDLLIRDHAGTEVAVFAMSEPDVELALKQPWVSIDNDAGGTSPDGLLGQQHTHPRAYGTFPRILRKYVREEHLLTLSDAIRKFSALPAERLRLGDRGVLKLGLAADIVVFDPATIRDLATYENPNQLSIGMSYVLVNGVPVIADGKMTGALPGKVLRGPGYQP</sequence>
<proteinExistence type="predicted"/>
<dbReference type="InterPro" id="IPR011059">
    <property type="entry name" value="Metal-dep_hydrolase_composite"/>
</dbReference>
<dbReference type="InterPro" id="IPR032466">
    <property type="entry name" value="Metal_Hydrolase"/>
</dbReference>
<dbReference type="Pfam" id="PF07969">
    <property type="entry name" value="Amidohydro_3"/>
    <property type="match status" value="1"/>
</dbReference>
<protein>
    <submittedName>
        <fullName evidence="2">N-acyl-D-amino-acid deacylase</fullName>
        <ecNumber evidence="2">3.5.1.81</ecNumber>
    </submittedName>
</protein>
<accession>E6Q0C6</accession>
<organism evidence="2">
    <name type="scientific">mine drainage metagenome</name>
    <dbReference type="NCBI Taxonomy" id="410659"/>
    <lineage>
        <taxon>unclassified sequences</taxon>
        <taxon>metagenomes</taxon>
        <taxon>ecological metagenomes</taxon>
    </lineage>
</organism>
<dbReference type="Gene3D" id="3.20.20.140">
    <property type="entry name" value="Metal-dependent hydrolases"/>
    <property type="match status" value="2"/>
</dbReference>
<dbReference type="EMBL" id="CABN01000157">
    <property type="protein sequence ID" value="CBI00635.1"/>
    <property type="molecule type" value="Genomic_DNA"/>
</dbReference>
<dbReference type="InterPro" id="IPR013108">
    <property type="entry name" value="Amidohydro_3"/>
</dbReference>
<evidence type="ECO:0000313" key="2">
    <source>
        <dbReference type="EMBL" id="CBI00635.1"/>
    </source>
</evidence>
<comment type="caution">
    <text evidence="2">The sequence shown here is derived from an EMBL/GenBank/DDBJ whole genome shotgun (WGS) entry which is preliminary data.</text>
</comment>
<dbReference type="EC" id="3.5.1.81" evidence="2"/>
<dbReference type="AlphaFoldDB" id="E6Q0C6"/>
<reference evidence="2" key="1">
    <citation type="submission" date="2009-10" db="EMBL/GenBank/DDBJ databases">
        <title>Diversity of trophic interactions inside an arsenic-rich microbial ecosystem.</title>
        <authorList>
            <person name="Bertin P.N."/>
            <person name="Heinrich-Salmeron A."/>
            <person name="Pelletier E."/>
            <person name="Goulhen-Chollet F."/>
            <person name="Arsene-Ploetze F."/>
            <person name="Gallien S."/>
            <person name="Calteau A."/>
            <person name="Vallenet D."/>
            <person name="Casiot C."/>
            <person name="Chane-Woon-Ming B."/>
            <person name="Giloteaux L."/>
            <person name="Barakat M."/>
            <person name="Bonnefoy V."/>
            <person name="Bruneel O."/>
            <person name="Chandler M."/>
            <person name="Cleiss J."/>
            <person name="Duran R."/>
            <person name="Elbaz-Poulichet F."/>
            <person name="Fonknechten N."/>
            <person name="Lauga B."/>
            <person name="Mornico D."/>
            <person name="Ortet P."/>
            <person name="Schaeffer C."/>
            <person name="Siguier P."/>
            <person name="Alexander Thil Smith A."/>
            <person name="Van Dorsselaer A."/>
            <person name="Weissenbach J."/>
            <person name="Medigue C."/>
            <person name="Le Paslier D."/>
        </authorList>
    </citation>
    <scope>NUCLEOTIDE SEQUENCE</scope>
</reference>
<dbReference type="SUPFAM" id="SSF51338">
    <property type="entry name" value="Composite domain of metallo-dependent hydrolases"/>
    <property type="match status" value="1"/>
</dbReference>
<evidence type="ECO:0000259" key="1">
    <source>
        <dbReference type="Pfam" id="PF07969"/>
    </source>
</evidence>
<keyword evidence="2" id="KW-0378">Hydrolase</keyword>
<gene>
    <name evidence="2" type="ORF">CARN3_0184</name>
</gene>
<name>E6Q0C6_9ZZZZ</name>
<dbReference type="SUPFAM" id="SSF51556">
    <property type="entry name" value="Metallo-dependent hydrolases"/>
    <property type="match status" value="1"/>
</dbReference>
<feature type="domain" description="Amidohydrolase 3" evidence="1">
    <location>
        <begin position="365"/>
        <end position="455"/>
    </location>
</feature>